<feature type="signal peptide" evidence="2">
    <location>
        <begin position="1"/>
        <end position="22"/>
    </location>
</feature>
<protein>
    <recommendedName>
        <fullName evidence="5">DUF4148 domain-containing protein</fullName>
    </recommendedName>
</protein>
<feature type="chain" id="PRO_5047365577" description="DUF4148 domain-containing protein" evidence="2">
    <location>
        <begin position="23"/>
        <end position="96"/>
    </location>
</feature>
<organism evidence="3 4">
    <name type="scientific">Burkholderia savannae</name>
    <dbReference type="NCBI Taxonomy" id="1637837"/>
    <lineage>
        <taxon>Bacteria</taxon>
        <taxon>Pseudomonadati</taxon>
        <taxon>Pseudomonadota</taxon>
        <taxon>Betaproteobacteria</taxon>
        <taxon>Burkholderiales</taxon>
        <taxon>Burkholderiaceae</taxon>
        <taxon>Burkholderia</taxon>
        <taxon>pseudomallei group</taxon>
    </lineage>
</organism>
<dbReference type="Proteomes" id="UP000070255">
    <property type="component" value="Unassembled WGS sequence"/>
</dbReference>
<feature type="region of interest" description="Disordered" evidence="1">
    <location>
        <begin position="31"/>
        <end position="96"/>
    </location>
</feature>
<evidence type="ECO:0008006" key="5">
    <source>
        <dbReference type="Google" id="ProtNLM"/>
    </source>
</evidence>
<evidence type="ECO:0000313" key="3">
    <source>
        <dbReference type="EMBL" id="KWZ38304.1"/>
    </source>
</evidence>
<dbReference type="EMBL" id="LNJQ01000004">
    <property type="protein sequence ID" value="KWZ38304.1"/>
    <property type="molecule type" value="Genomic_DNA"/>
</dbReference>
<dbReference type="RefSeq" id="WP_059646568.1">
    <property type="nucleotide sequence ID" value="NZ_CP013425.1"/>
</dbReference>
<reference evidence="3 4" key="1">
    <citation type="submission" date="2015-11" db="EMBL/GenBank/DDBJ databases">
        <authorList>
            <person name="Sahl J."/>
            <person name="Wagner D."/>
            <person name="Keim P."/>
        </authorList>
    </citation>
    <scope>NUCLEOTIDE SEQUENCE [LARGE SCALE GENOMIC DNA]</scope>
    <source>
        <strain evidence="3 4">BDU18</strain>
    </source>
</reference>
<proteinExistence type="predicted"/>
<name>A0ABR5T534_9BURK</name>
<accession>A0ABR5T534</accession>
<evidence type="ECO:0000313" key="4">
    <source>
        <dbReference type="Proteomes" id="UP000070255"/>
    </source>
</evidence>
<keyword evidence="2" id="KW-0732">Signal</keyword>
<gene>
    <name evidence="3" type="ORF">WS72_25940</name>
</gene>
<sequence>MKRATSMAVAALFAVAASSAFAHGMPERVFKERKPIRAETPQQPQQPQRDAPSPACARDCAAGAKLSQRNDGAPGANPRPVDIETAAGAHSAVSGG</sequence>
<comment type="caution">
    <text evidence="3">The sequence shown here is derived from an EMBL/GenBank/DDBJ whole genome shotgun (WGS) entry which is preliminary data.</text>
</comment>
<evidence type="ECO:0000256" key="2">
    <source>
        <dbReference type="SAM" id="SignalP"/>
    </source>
</evidence>
<evidence type="ECO:0000256" key="1">
    <source>
        <dbReference type="SAM" id="MobiDB-lite"/>
    </source>
</evidence>
<keyword evidence="4" id="KW-1185">Reference proteome</keyword>